<keyword evidence="11" id="KW-1185">Reference proteome</keyword>
<keyword evidence="7" id="KW-0732">Signal</keyword>
<dbReference type="InterPro" id="IPR050626">
    <property type="entry name" value="Peptidase_M16"/>
</dbReference>
<keyword evidence="4" id="KW-0862">Zinc</keyword>
<organism evidence="10 11">
    <name type="scientific">Rubrivirga litoralis</name>
    <dbReference type="NCBI Taxonomy" id="3075598"/>
    <lineage>
        <taxon>Bacteria</taxon>
        <taxon>Pseudomonadati</taxon>
        <taxon>Rhodothermota</taxon>
        <taxon>Rhodothermia</taxon>
        <taxon>Rhodothermales</taxon>
        <taxon>Rubricoccaceae</taxon>
        <taxon>Rubrivirga</taxon>
    </lineage>
</organism>
<gene>
    <name evidence="10" type="ORF">RM540_02350</name>
</gene>
<keyword evidence="5" id="KW-0482">Metalloprotease</keyword>
<reference evidence="10 11" key="1">
    <citation type="submission" date="2023-09" db="EMBL/GenBank/DDBJ databases">
        <authorList>
            <person name="Rey-Velasco X."/>
        </authorList>
    </citation>
    <scope>NUCLEOTIDE SEQUENCE [LARGE SCALE GENOMIC DNA]</scope>
    <source>
        <strain evidence="10 11">F394</strain>
    </source>
</reference>
<evidence type="ECO:0000313" key="11">
    <source>
        <dbReference type="Proteomes" id="UP001267426"/>
    </source>
</evidence>
<feature type="domain" description="Peptidase M16 N-terminal" evidence="8">
    <location>
        <begin position="81"/>
        <end position="202"/>
    </location>
</feature>
<accession>A0ABU3BMS6</accession>
<evidence type="ECO:0000313" key="10">
    <source>
        <dbReference type="EMBL" id="MDT0630577.1"/>
    </source>
</evidence>
<sequence length="499" mass="52949">MRRPARLGALALLVTAAGCATTSPGGVEPGAPGRGGVATAPAPQTAPPPADGVDVAAPLVASGPELSVDFERFQLPNGLDVVLHRDATIPVVSVNTWYHVGSAQEAPGRTGFAHLFEHLMFEGSANVPEGAIDAWLEEAGGGANGSTTTDRTNYTIDAASNALALALFLDADRMAGLLDAMTPESVDGQRDVVKNERRQSYENRPYGLALPILGQALYPEGHPYRWPVIGSMADLSAASYDDVTQFFETYYTPNNASLVVAGDIDVAEARRLVTQWYGPIPRGPEPPPQTVVTTPRGDETRLVLEDQVQLPRLYLAWPSVPQYAAGDAALTALSQVLAGGKNSRLYKRLVYDLQIAQDVYAFQSGSQLGGAFYVIATARPGTSADDLRAVVDEEIVRLQTAPPSARELERVVNGVESSFLDGLESVGGKADQLNGYLTFTGTPDFFEEDLARFQALSPRDLTDAAQSYLPLGRRVALSVVPAGQPALALPGSETAVSDY</sequence>
<feature type="signal peptide" evidence="7">
    <location>
        <begin position="1"/>
        <end position="22"/>
    </location>
</feature>
<dbReference type="InterPro" id="IPR007863">
    <property type="entry name" value="Peptidase_M16_C"/>
</dbReference>
<dbReference type="Proteomes" id="UP001267426">
    <property type="component" value="Unassembled WGS sequence"/>
</dbReference>
<protein>
    <submittedName>
        <fullName evidence="10">Pitrilysin family protein</fullName>
    </submittedName>
</protein>
<comment type="caution">
    <text evidence="10">The sequence shown here is derived from an EMBL/GenBank/DDBJ whole genome shotgun (WGS) entry which is preliminary data.</text>
</comment>
<evidence type="ECO:0000256" key="5">
    <source>
        <dbReference type="ARBA" id="ARBA00023049"/>
    </source>
</evidence>
<dbReference type="PROSITE" id="PS51257">
    <property type="entry name" value="PROKAR_LIPOPROTEIN"/>
    <property type="match status" value="1"/>
</dbReference>
<evidence type="ECO:0000256" key="4">
    <source>
        <dbReference type="ARBA" id="ARBA00022833"/>
    </source>
</evidence>
<comment type="similarity">
    <text evidence="1">Belongs to the peptidase M16 family.</text>
</comment>
<dbReference type="SUPFAM" id="SSF63411">
    <property type="entry name" value="LuxS/MPP-like metallohydrolase"/>
    <property type="match status" value="2"/>
</dbReference>
<dbReference type="Pfam" id="PF05193">
    <property type="entry name" value="Peptidase_M16_C"/>
    <property type="match status" value="1"/>
</dbReference>
<dbReference type="PANTHER" id="PTHR43690">
    <property type="entry name" value="NARDILYSIN"/>
    <property type="match status" value="1"/>
</dbReference>
<dbReference type="PANTHER" id="PTHR43690:SF17">
    <property type="entry name" value="PROTEIN YHJJ"/>
    <property type="match status" value="1"/>
</dbReference>
<evidence type="ECO:0000256" key="2">
    <source>
        <dbReference type="ARBA" id="ARBA00022670"/>
    </source>
</evidence>
<dbReference type="InterPro" id="IPR011765">
    <property type="entry name" value="Pept_M16_N"/>
</dbReference>
<evidence type="ECO:0000259" key="9">
    <source>
        <dbReference type="Pfam" id="PF05193"/>
    </source>
</evidence>
<dbReference type="RefSeq" id="WP_311661778.1">
    <property type="nucleotide sequence ID" value="NZ_JAVRHT010000003.1"/>
</dbReference>
<dbReference type="Gene3D" id="3.30.830.10">
    <property type="entry name" value="Metalloenzyme, LuxS/M16 peptidase-like"/>
    <property type="match status" value="2"/>
</dbReference>
<dbReference type="EMBL" id="JAVRHT010000003">
    <property type="protein sequence ID" value="MDT0630577.1"/>
    <property type="molecule type" value="Genomic_DNA"/>
</dbReference>
<dbReference type="Pfam" id="PF00675">
    <property type="entry name" value="Peptidase_M16"/>
    <property type="match status" value="1"/>
</dbReference>
<feature type="region of interest" description="Disordered" evidence="6">
    <location>
        <begin position="21"/>
        <end position="51"/>
    </location>
</feature>
<keyword evidence="3" id="KW-0378">Hydrolase</keyword>
<proteinExistence type="inferred from homology"/>
<feature type="chain" id="PRO_5045646606" evidence="7">
    <location>
        <begin position="23"/>
        <end position="499"/>
    </location>
</feature>
<evidence type="ECO:0000256" key="7">
    <source>
        <dbReference type="SAM" id="SignalP"/>
    </source>
</evidence>
<feature type="compositionally biased region" description="Low complexity" evidence="6">
    <location>
        <begin position="21"/>
        <end position="43"/>
    </location>
</feature>
<name>A0ABU3BMS6_9BACT</name>
<evidence type="ECO:0000256" key="6">
    <source>
        <dbReference type="SAM" id="MobiDB-lite"/>
    </source>
</evidence>
<evidence type="ECO:0000256" key="1">
    <source>
        <dbReference type="ARBA" id="ARBA00007261"/>
    </source>
</evidence>
<evidence type="ECO:0000256" key="3">
    <source>
        <dbReference type="ARBA" id="ARBA00022801"/>
    </source>
</evidence>
<evidence type="ECO:0000259" key="8">
    <source>
        <dbReference type="Pfam" id="PF00675"/>
    </source>
</evidence>
<keyword evidence="2" id="KW-0645">Protease</keyword>
<feature type="domain" description="Peptidase M16 C-terminal" evidence="9">
    <location>
        <begin position="239"/>
        <end position="414"/>
    </location>
</feature>
<dbReference type="InterPro" id="IPR011249">
    <property type="entry name" value="Metalloenz_LuxS/M16"/>
</dbReference>